<protein>
    <submittedName>
        <fullName evidence="3">Uncharacterized protein</fullName>
    </submittedName>
</protein>
<evidence type="ECO:0000256" key="2">
    <source>
        <dbReference type="SAM" id="SignalP"/>
    </source>
</evidence>
<keyword evidence="1" id="KW-1133">Transmembrane helix</keyword>
<keyword evidence="1" id="KW-0472">Membrane</keyword>
<accession>A0AAD8C5S2</accession>
<dbReference type="AlphaFoldDB" id="A0AAD8C5S2"/>
<evidence type="ECO:0000313" key="3">
    <source>
        <dbReference type="EMBL" id="KAK0066886.1"/>
    </source>
</evidence>
<dbReference type="Proteomes" id="UP001233172">
    <property type="component" value="Unassembled WGS sequence"/>
</dbReference>
<keyword evidence="2" id="KW-0732">Signal</keyword>
<feature type="transmembrane region" description="Helical" evidence="1">
    <location>
        <begin position="283"/>
        <end position="307"/>
    </location>
</feature>
<dbReference type="EMBL" id="JASAOG010000009">
    <property type="protein sequence ID" value="KAK0066886.1"/>
    <property type="molecule type" value="Genomic_DNA"/>
</dbReference>
<keyword evidence="1" id="KW-0812">Transmembrane</keyword>
<feature type="chain" id="PRO_5042220257" evidence="2">
    <location>
        <begin position="25"/>
        <end position="473"/>
    </location>
</feature>
<evidence type="ECO:0000313" key="4">
    <source>
        <dbReference type="Proteomes" id="UP001233172"/>
    </source>
</evidence>
<comment type="caution">
    <text evidence="3">The sequence shown here is derived from an EMBL/GenBank/DDBJ whole genome shotgun (WGS) entry which is preliminary data.</text>
</comment>
<name>A0AAD8C5S2_BIOPF</name>
<reference evidence="3" key="1">
    <citation type="journal article" date="2023" name="PLoS Negl. Trop. Dis.">
        <title>A genome sequence for Biomphalaria pfeifferi, the major vector snail for the human-infecting parasite Schistosoma mansoni.</title>
        <authorList>
            <person name="Bu L."/>
            <person name="Lu L."/>
            <person name="Laidemitt M.R."/>
            <person name="Zhang S.M."/>
            <person name="Mutuku M."/>
            <person name="Mkoji G."/>
            <person name="Steinauer M."/>
            <person name="Loker E.S."/>
        </authorList>
    </citation>
    <scope>NUCLEOTIDE SEQUENCE</scope>
    <source>
        <strain evidence="3">KasaAsao</strain>
    </source>
</reference>
<sequence>MFQSIFVSCLHLFFLLLKVTTSQSYNEFISCDELNTVAGDTKITITYAKFPFYIKKDGILILTCQKTFCYFSNEYKEILKCNYDLQNVSQKIIINVPHVSPNFTPVGNWSIETNDNNEITYTPMHICQVKSNVTKFDCYYEDLCASISVVCTSNSGTIQPRVICQFWDTNNEIQLNVTIYYTSSECSTNITKNDFLNNLTQTSLQVKLLQNITTLSDNETTLPIINTVQLNIPNTSGTLCQEEWNQNRTLFSTHQEFSTTSTTDKHKLQTTDTPPELSKDLTIYFSTIIVLSIVSSSLTIFLFIFCLQRNFAVKDNSQHKIKKSKLCKQTGDIDNTDIYSINSLAHIKQKEVPIKLRQKIINDIGCESKKNNKDRDTLGSLPDHYCTIGRMSDYKKLATLKKSTRPTSDFDHYSSIDEILRDKEGDKLKGYITPENFIKSSKVIIIPDRSKDDLTTQCVSKRQTDGTLYEIIV</sequence>
<proteinExistence type="predicted"/>
<keyword evidence="4" id="KW-1185">Reference proteome</keyword>
<feature type="signal peptide" evidence="2">
    <location>
        <begin position="1"/>
        <end position="24"/>
    </location>
</feature>
<gene>
    <name evidence="3" type="ORF">Bpfe_003621</name>
</gene>
<reference evidence="3" key="2">
    <citation type="submission" date="2023-04" db="EMBL/GenBank/DDBJ databases">
        <authorList>
            <person name="Bu L."/>
            <person name="Lu L."/>
            <person name="Laidemitt M.R."/>
            <person name="Zhang S.M."/>
            <person name="Mutuku M."/>
            <person name="Mkoji G."/>
            <person name="Steinauer M."/>
            <person name="Loker E.S."/>
        </authorList>
    </citation>
    <scope>NUCLEOTIDE SEQUENCE</scope>
    <source>
        <strain evidence="3">KasaAsao</strain>
        <tissue evidence="3">Whole Snail</tissue>
    </source>
</reference>
<organism evidence="3 4">
    <name type="scientific">Biomphalaria pfeifferi</name>
    <name type="common">Bloodfluke planorb</name>
    <name type="synonym">Freshwater snail</name>
    <dbReference type="NCBI Taxonomy" id="112525"/>
    <lineage>
        <taxon>Eukaryota</taxon>
        <taxon>Metazoa</taxon>
        <taxon>Spiralia</taxon>
        <taxon>Lophotrochozoa</taxon>
        <taxon>Mollusca</taxon>
        <taxon>Gastropoda</taxon>
        <taxon>Heterobranchia</taxon>
        <taxon>Euthyneura</taxon>
        <taxon>Panpulmonata</taxon>
        <taxon>Hygrophila</taxon>
        <taxon>Lymnaeoidea</taxon>
        <taxon>Planorbidae</taxon>
        <taxon>Biomphalaria</taxon>
    </lineage>
</organism>
<evidence type="ECO:0000256" key="1">
    <source>
        <dbReference type="SAM" id="Phobius"/>
    </source>
</evidence>